<dbReference type="InterPro" id="IPR051546">
    <property type="entry name" value="Aspartate_Ammonia-Lyase"/>
</dbReference>
<dbReference type="SUPFAM" id="SSF48557">
    <property type="entry name" value="L-aspartase-like"/>
    <property type="match status" value="1"/>
</dbReference>
<evidence type="ECO:0000259" key="3">
    <source>
        <dbReference type="Pfam" id="PF10415"/>
    </source>
</evidence>
<proteinExistence type="predicted"/>
<dbReference type="EMBL" id="JAUSVX010000006">
    <property type="protein sequence ID" value="MDQ0470644.1"/>
    <property type="molecule type" value="Genomic_DNA"/>
</dbReference>
<dbReference type="GO" id="GO:0008797">
    <property type="term" value="F:aspartate ammonia-lyase activity"/>
    <property type="evidence" value="ECO:0007669"/>
    <property type="project" value="UniProtKB-EC"/>
</dbReference>
<feature type="domain" description="Fumarase C C-terminal" evidence="3">
    <location>
        <begin position="416"/>
        <end position="448"/>
    </location>
</feature>
<accession>A0ABU0J8Q5</accession>
<keyword evidence="5" id="KW-1185">Reference proteome</keyword>
<dbReference type="Gene3D" id="1.10.275.10">
    <property type="entry name" value="Fumarase/aspartase (N-terminal domain)"/>
    <property type="match status" value="1"/>
</dbReference>
<dbReference type="InterPro" id="IPR008948">
    <property type="entry name" value="L-Aspartase-like"/>
</dbReference>
<name>A0ABU0J8Q5_9HYPH</name>
<evidence type="ECO:0000259" key="2">
    <source>
        <dbReference type="Pfam" id="PF00206"/>
    </source>
</evidence>
<evidence type="ECO:0000313" key="5">
    <source>
        <dbReference type="Proteomes" id="UP001242480"/>
    </source>
</evidence>
<dbReference type="InterPro" id="IPR022761">
    <property type="entry name" value="Fumarate_lyase_N"/>
</dbReference>
<dbReference type="Pfam" id="PF10415">
    <property type="entry name" value="FumaraseC_C"/>
    <property type="match status" value="1"/>
</dbReference>
<dbReference type="EC" id="4.3.1.1" evidence="4"/>
<dbReference type="NCBIfam" id="NF008909">
    <property type="entry name" value="PRK12273.1"/>
    <property type="match status" value="1"/>
</dbReference>
<keyword evidence="1 4" id="KW-0456">Lyase</keyword>
<organism evidence="4 5">
    <name type="scientific">Labrys wisconsinensis</name>
    <dbReference type="NCBI Taxonomy" id="425677"/>
    <lineage>
        <taxon>Bacteria</taxon>
        <taxon>Pseudomonadati</taxon>
        <taxon>Pseudomonadota</taxon>
        <taxon>Alphaproteobacteria</taxon>
        <taxon>Hyphomicrobiales</taxon>
        <taxon>Xanthobacteraceae</taxon>
        <taxon>Labrys</taxon>
    </lineage>
</organism>
<protein>
    <submittedName>
        <fullName evidence="4">Aspartate ammonia-lyase</fullName>
        <ecNumber evidence="4">4.3.1.1</ecNumber>
    </submittedName>
</protein>
<dbReference type="InterPro" id="IPR018951">
    <property type="entry name" value="Fumarase_C_C"/>
</dbReference>
<dbReference type="Gene3D" id="1.10.40.30">
    <property type="entry name" value="Fumarase/aspartase (C-terminal domain)"/>
    <property type="match status" value="1"/>
</dbReference>
<dbReference type="PRINTS" id="PR00149">
    <property type="entry name" value="FUMRATELYASE"/>
</dbReference>
<dbReference type="InterPro" id="IPR024083">
    <property type="entry name" value="Fumarase/histidase_N"/>
</dbReference>
<dbReference type="CDD" id="cd01357">
    <property type="entry name" value="Aspartase"/>
    <property type="match status" value="1"/>
</dbReference>
<gene>
    <name evidence="4" type="ORF">QO011_003663</name>
</gene>
<evidence type="ECO:0000313" key="4">
    <source>
        <dbReference type="EMBL" id="MDQ0470644.1"/>
    </source>
</evidence>
<feature type="domain" description="Fumarate lyase N-terminal" evidence="2">
    <location>
        <begin position="19"/>
        <end position="349"/>
    </location>
</feature>
<dbReference type="PANTHER" id="PTHR42696">
    <property type="entry name" value="ASPARTATE AMMONIA-LYASE"/>
    <property type="match status" value="1"/>
</dbReference>
<dbReference type="Gene3D" id="1.20.200.10">
    <property type="entry name" value="Fumarase/aspartase (Central domain)"/>
    <property type="match status" value="1"/>
</dbReference>
<reference evidence="4 5" key="1">
    <citation type="submission" date="2023-07" db="EMBL/GenBank/DDBJ databases">
        <title>Genomic Encyclopedia of Type Strains, Phase IV (KMG-IV): sequencing the most valuable type-strain genomes for metagenomic binning, comparative biology and taxonomic classification.</title>
        <authorList>
            <person name="Goeker M."/>
        </authorList>
    </citation>
    <scope>NUCLEOTIDE SEQUENCE [LARGE SCALE GENOMIC DNA]</scope>
    <source>
        <strain evidence="4 5">DSM 19619</strain>
    </source>
</reference>
<dbReference type="InterPro" id="IPR000362">
    <property type="entry name" value="Fumarate_lyase_fam"/>
</dbReference>
<comment type="caution">
    <text evidence="4">The sequence shown here is derived from an EMBL/GenBank/DDBJ whole genome shotgun (WGS) entry which is preliminary data.</text>
</comment>
<dbReference type="PANTHER" id="PTHR42696:SF2">
    <property type="entry name" value="ASPARTATE AMMONIA-LYASE"/>
    <property type="match status" value="1"/>
</dbReference>
<dbReference type="InterPro" id="IPR020557">
    <property type="entry name" value="Fumarate_lyase_CS"/>
</dbReference>
<evidence type="ECO:0000256" key="1">
    <source>
        <dbReference type="ARBA" id="ARBA00023239"/>
    </source>
</evidence>
<dbReference type="Proteomes" id="UP001242480">
    <property type="component" value="Unassembled WGS sequence"/>
</dbReference>
<sequence>MESTNPDLGSRIETDALGALELPADSLVGIQTRRAVGNFAISGLPIRQHPDLIRALAMVKRAAATANLRLGLLDERVGAAIIAACDAVIAGAHHEAFVVDVFQGGAGTSTNMNMNEVIANLALDRLGAPRGSYDIVSPHDHVNRSQSTNDVYPTAARLSLLFAHERFAADLSGLAQAFRAKAALFQGVRKLGRTQLQDAVAMTVGQEFGAFATALQEDVARSAEIARLFLEINLGGTAIGTGLNAPPAYAGIAIAALSKLSGFEMRAAENLIEASWDMGAFVLFSGMLKRTAVKLSKIANDLRLLGSGPRGGLGEIRLPALQPGSSMMPGKVNPVLPEVVSQVCFQVIGNDLAVTLAAEAGQLQLNAMEPLIVHDLHQGLALLSSTMRAFSRLCVEGIEVDGAKCDEHLNRSLSSATSLVPLIGYEKAAELAKRALAEGRTIEDLAAAELGVPSR</sequence>
<dbReference type="PROSITE" id="PS00163">
    <property type="entry name" value="FUMARATE_LYASES"/>
    <property type="match status" value="1"/>
</dbReference>
<dbReference type="Pfam" id="PF00206">
    <property type="entry name" value="Lyase_1"/>
    <property type="match status" value="1"/>
</dbReference>